<dbReference type="InterPro" id="IPR010235">
    <property type="entry name" value="HepT"/>
</dbReference>
<reference evidence="1 2" key="1">
    <citation type="submission" date="2019-03" db="EMBL/GenBank/DDBJ databases">
        <title>Genomic Encyclopedia of Type Strains, Phase IV (KMG-IV): sequencing the most valuable type-strain genomes for metagenomic binning, comparative biology and taxonomic classification.</title>
        <authorList>
            <person name="Goeker M."/>
        </authorList>
    </citation>
    <scope>NUCLEOTIDE SEQUENCE [LARGE SCALE GENOMIC DNA]</scope>
    <source>
        <strain evidence="1 2">DSM 2286</strain>
    </source>
</reference>
<accession>A0A4R1PLU6</accession>
<dbReference type="Pfam" id="PF08780">
    <property type="entry name" value="NTase_sub_bind"/>
    <property type="match status" value="1"/>
</dbReference>
<comment type="caution">
    <text evidence="1">The sequence shown here is derived from an EMBL/GenBank/DDBJ whole genome shotgun (WGS) entry which is preliminary data.</text>
</comment>
<dbReference type="SUPFAM" id="SSF81593">
    <property type="entry name" value="Nucleotidyltransferase substrate binding subunit/domain"/>
    <property type="match status" value="1"/>
</dbReference>
<evidence type="ECO:0000313" key="2">
    <source>
        <dbReference type="Proteomes" id="UP000295169"/>
    </source>
</evidence>
<dbReference type="GO" id="GO:0016740">
    <property type="term" value="F:transferase activity"/>
    <property type="evidence" value="ECO:0007669"/>
    <property type="project" value="UniProtKB-KW"/>
</dbReference>
<gene>
    <name evidence="1" type="ORF">EV691_12733</name>
</gene>
<dbReference type="AlphaFoldDB" id="A0A4R1PLU6"/>
<dbReference type="Proteomes" id="UP000295169">
    <property type="component" value="Unassembled WGS sequence"/>
</dbReference>
<protein>
    <submittedName>
        <fullName evidence="1">Nucleotidyltransferase-like protein</fullName>
    </submittedName>
</protein>
<evidence type="ECO:0000313" key="1">
    <source>
        <dbReference type="EMBL" id="TCL27153.1"/>
    </source>
</evidence>
<proteinExistence type="predicted"/>
<sequence>MNAPDIHWQRRLHSFGKALLQLDEAMELMSQQPLSKLERQGALHEFECSYELG</sequence>
<organism evidence="1 2">
    <name type="scientific">Azotobacter chroococcum</name>
    <dbReference type="NCBI Taxonomy" id="353"/>
    <lineage>
        <taxon>Bacteria</taxon>
        <taxon>Pseudomonadati</taxon>
        <taxon>Pseudomonadota</taxon>
        <taxon>Gammaproteobacteria</taxon>
        <taxon>Pseudomonadales</taxon>
        <taxon>Pseudomonadaceae</taxon>
        <taxon>Azotobacter</taxon>
    </lineage>
</organism>
<name>A0A4R1PLU6_9GAMM</name>
<keyword evidence="1" id="KW-0808">Transferase</keyword>
<dbReference type="EMBL" id="SMMU01000027">
    <property type="protein sequence ID" value="TCL27153.1"/>
    <property type="molecule type" value="Genomic_DNA"/>
</dbReference>